<gene>
    <name evidence="1" type="ORF">IJ22_22400</name>
</gene>
<evidence type="ECO:0000313" key="2">
    <source>
        <dbReference type="Proteomes" id="UP000061660"/>
    </source>
</evidence>
<organism evidence="1 2">
    <name type="scientific">Paenibacillus naphthalenovorans</name>
    <dbReference type="NCBI Taxonomy" id="162209"/>
    <lineage>
        <taxon>Bacteria</taxon>
        <taxon>Bacillati</taxon>
        <taxon>Bacillota</taxon>
        <taxon>Bacilli</taxon>
        <taxon>Bacillales</taxon>
        <taxon>Paenibacillaceae</taxon>
        <taxon>Paenibacillus</taxon>
    </lineage>
</organism>
<reference evidence="1 2" key="2">
    <citation type="journal article" date="2016" name="Genome Announc.">
        <title>Complete Genome Sequences of Two Interactive Moderate Thermophiles, Paenibacillus napthalenovorans 32O-Y and Paenibacillus sp. 32O-W.</title>
        <authorList>
            <person name="Butler R.R.III."/>
            <person name="Wang J."/>
            <person name="Stark B.C."/>
            <person name="Pombert J.F."/>
        </authorList>
    </citation>
    <scope>NUCLEOTIDE SEQUENCE [LARGE SCALE GENOMIC DNA]</scope>
    <source>
        <strain evidence="1 2">32O-Y</strain>
    </source>
</reference>
<dbReference type="PATRIC" id="fig|162209.4.peg.2385"/>
<dbReference type="KEGG" id="pnp:IJ22_22400"/>
<dbReference type="EMBL" id="CP013652">
    <property type="protein sequence ID" value="ALS22614.1"/>
    <property type="molecule type" value="Genomic_DNA"/>
</dbReference>
<reference evidence="2" key="1">
    <citation type="submission" date="2015-12" db="EMBL/GenBank/DDBJ databases">
        <title>Complete genome sequences of two moderately thermophilic Paenibacillus species.</title>
        <authorList>
            <person name="Butler R.III."/>
            <person name="Wang J."/>
            <person name="Stark B.C."/>
            <person name="Pombert J.-F."/>
        </authorList>
    </citation>
    <scope>NUCLEOTIDE SEQUENCE [LARGE SCALE GENOMIC DNA]</scope>
    <source>
        <strain evidence="2">32O-Y</strain>
    </source>
</reference>
<proteinExistence type="predicted"/>
<sequence>MEDWKKKIGETALQKGIINDPQWLEKLDDSIPVWAVLQMMLELLEKVEPNYTSYD</sequence>
<name>A0A0U2VPC4_9BACL</name>
<keyword evidence="2" id="KW-1185">Reference proteome</keyword>
<accession>A0A0U2VPC4</accession>
<dbReference type="Proteomes" id="UP000061660">
    <property type="component" value="Chromosome"/>
</dbReference>
<dbReference type="AlphaFoldDB" id="A0A0U2VPC4"/>
<dbReference type="RefSeq" id="WP_171005809.1">
    <property type="nucleotide sequence ID" value="NZ_BJCS01000001.1"/>
</dbReference>
<protein>
    <submittedName>
        <fullName evidence="1">Uncharacterized protein</fullName>
    </submittedName>
</protein>
<evidence type="ECO:0000313" key="1">
    <source>
        <dbReference type="EMBL" id="ALS22614.1"/>
    </source>
</evidence>